<evidence type="ECO:0000313" key="1">
    <source>
        <dbReference type="Proteomes" id="UP000887565"/>
    </source>
</evidence>
<accession>A0A915J1G2</accession>
<name>A0A915J1G2_ROMCU</name>
<dbReference type="WBParaSite" id="nRc.2.0.1.t20301-RA">
    <property type="protein sequence ID" value="nRc.2.0.1.t20301-RA"/>
    <property type="gene ID" value="nRc.2.0.1.g20301"/>
</dbReference>
<dbReference type="AlphaFoldDB" id="A0A915J1G2"/>
<sequence>MEQSTGALVNVEVFQKEEDKSPESCLVQFNLTLNYNYKVEYFKGKDNACPNFLSRKDEHKKLPVLSTEELATQIFRPQFRFASRILDADAMITDISSVGIPPQALIDVDVKADTPAMTKQPIDQTTLSRPLLPTAQFKLPPVEAIAISMQTKIRTAQDADPAISKIVGALQMATAPRQLSVFFTEETTLYCQTKDQQQLVLPPHLSIKLFNSTAQRY</sequence>
<dbReference type="Proteomes" id="UP000887565">
    <property type="component" value="Unplaced"/>
</dbReference>
<keyword evidence="1" id="KW-1185">Reference proteome</keyword>
<reference evidence="2" key="1">
    <citation type="submission" date="2022-11" db="UniProtKB">
        <authorList>
            <consortium name="WormBaseParasite"/>
        </authorList>
    </citation>
    <scope>IDENTIFICATION</scope>
</reference>
<organism evidence="1 2">
    <name type="scientific">Romanomermis culicivorax</name>
    <name type="common">Nematode worm</name>
    <dbReference type="NCBI Taxonomy" id="13658"/>
    <lineage>
        <taxon>Eukaryota</taxon>
        <taxon>Metazoa</taxon>
        <taxon>Ecdysozoa</taxon>
        <taxon>Nematoda</taxon>
        <taxon>Enoplea</taxon>
        <taxon>Dorylaimia</taxon>
        <taxon>Mermithida</taxon>
        <taxon>Mermithoidea</taxon>
        <taxon>Mermithidae</taxon>
        <taxon>Romanomermis</taxon>
    </lineage>
</organism>
<evidence type="ECO:0000313" key="2">
    <source>
        <dbReference type="WBParaSite" id="nRc.2.0.1.t20301-RA"/>
    </source>
</evidence>
<protein>
    <submittedName>
        <fullName evidence="2">Uncharacterized protein</fullName>
    </submittedName>
</protein>
<proteinExistence type="predicted"/>